<accession>A0ABP7HN81</accession>
<sequence length="392" mass="42691">MTWHPRDVNDRVREDTARRLERAMGSLGTAAMTRMDDRLPWYRALSAEDRSWVGLVAQAGIAAFVEWFQHADEGRPTPSIEIFGTAPRELKRSVSLQQTVDLVRVVVEVVEAEVQELAAPGGEELLRQAMLRYTRDVAFAAAHVYAREAEVRGAWDARLEALIVDALVRGEVDDGLHSWAAALGWTSSPVVVLAGYAPDVDPQTVIDGMRDKGRRLGQDLLAGVQGDRLIVIVGGADSIKDAARHVVPRFGPGPIVIGPEVPDLHAAARSARAATAGLRAATGWPDAPRPVLAEDLLAERAIDGDDDARVQLIENVYKPLEGTPLLDTLATYLEQGTSLEATARLLFVHPNTVRYRLKKITELTGYLPTEGRSAFTLQVGLILGRLSRATVT</sequence>
<dbReference type="InterPro" id="IPR025736">
    <property type="entry name" value="PucR_C-HTH_dom"/>
</dbReference>
<comment type="caution">
    <text evidence="4">The sequence shown here is derived from an EMBL/GenBank/DDBJ whole genome shotgun (WGS) entry which is preliminary data.</text>
</comment>
<evidence type="ECO:0000313" key="5">
    <source>
        <dbReference type="Proteomes" id="UP001500888"/>
    </source>
</evidence>
<evidence type="ECO:0000256" key="1">
    <source>
        <dbReference type="ARBA" id="ARBA00006754"/>
    </source>
</evidence>
<dbReference type="InterPro" id="IPR042070">
    <property type="entry name" value="PucR_C-HTH_sf"/>
</dbReference>
<protein>
    <submittedName>
        <fullName evidence="4">Fatty acid biosynthesis transcriptional regulator FasR</fullName>
    </submittedName>
</protein>
<evidence type="ECO:0000313" key="4">
    <source>
        <dbReference type="EMBL" id="GAA3795070.1"/>
    </source>
</evidence>
<dbReference type="PANTHER" id="PTHR33744:SF7">
    <property type="entry name" value="PUCR FAMILY TRANSCRIPTIONAL REGULATOR"/>
    <property type="match status" value="1"/>
</dbReference>
<reference evidence="5" key="1">
    <citation type="journal article" date="2019" name="Int. J. Syst. Evol. Microbiol.">
        <title>The Global Catalogue of Microorganisms (GCM) 10K type strain sequencing project: providing services to taxonomists for standard genome sequencing and annotation.</title>
        <authorList>
            <consortium name="The Broad Institute Genomics Platform"/>
            <consortium name="The Broad Institute Genome Sequencing Center for Infectious Disease"/>
            <person name="Wu L."/>
            <person name="Ma J."/>
        </authorList>
    </citation>
    <scope>NUCLEOTIDE SEQUENCE [LARGE SCALE GENOMIC DNA]</scope>
    <source>
        <strain evidence="5">JCM 16908</strain>
    </source>
</reference>
<dbReference type="Gene3D" id="1.10.10.2840">
    <property type="entry name" value="PucR C-terminal helix-turn-helix domain"/>
    <property type="match status" value="1"/>
</dbReference>
<proteinExistence type="inferred from homology"/>
<organism evidence="4 5">
    <name type="scientific">Sphaerisporangium flaviroseum</name>
    <dbReference type="NCBI Taxonomy" id="509199"/>
    <lineage>
        <taxon>Bacteria</taxon>
        <taxon>Bacillati</taxon>
        <taxon>Actinomycetota</taxon>
        <taxon>Actinomycetes</taxon>
        <taxon>Streptosporangiales</taxon>
        <taxon>Streptosporangiaceae</taxon>
        <taxon>Sphaerisporangium</taxon>
    </lineage>
</organism>
<keyword evidence="5" id="KW-1185">Reference proteome</keyword>
<dbReference type="InterPro" id="IPR051448">
    <property type="entry name" value="CdaR-like_regulators"/>
</dbReference>
<dbReference type="Proteomes" id="UP001500888">
    <property type="component" value="Unassembled WGS sequence"/>
</dbReference>
<comment type="similarity">
    <text evidence="1">Belongs to the CdaR family.</text>
</comment>
<dbReference type="EMBL" id="BAAAZR010000002">
    <property type="protein sequence ID" value="GAA3795070.1"/>
    <property type="molecule type" value="Genomic_DNA"/>
</dbReference>
<gene>
    <name evidence="4" type="primary">fasR</name>
    <name evidence="4" type="ORF">GCM10022226_12980</name>
</gene>
<name>A0ABP7HN81_9ACTN</name>
<dbReference type="Pfam" id="PF13556">
    <property type="entry name" value="HTH_30"/>
    <property type="match status" value="1"/>
</dbReference>
<feature type="domain" description="PucR C-terminal helix-turn-helix" evidence="2">
    <location>
        <begin position="325"/>
        <end position="382"/>
    </location>
</feature>
<feature type="domain" description="CdaR GGDEF-like" evidence="3">
    <location>
        <begin position="170"/>
        <end position="280"/>
    </location>
</feature>
<evidence type="ECO:0000259" key="2">
    <source>
        <dbReference type="Pfam" id="PF13556"/>
    </source>
</evidence>
<dbReference type="PANTHER" id="PTHR33744">
    <property type="entry name" value="CARBOHYDRATE DIACID REGULATOR"/>
    <property type="match status" value="1"/>
</dbReference>
<evidence type="ECO:0000259" key="3">
    <source>
        <dbReference type="Pfam" id="PF17853"/>
    </source>
</evidence>
<dbReference type="Pfam" id="PF17853">
    <property type="entry name" value="GGDEF_2"/>
    <property type="match status" value="1"/>
</dbReference>
<dbReference type="InterPro" id="IPR041522">
    <property type="entry name" value="CdaR_GGDEF"/>
</dbReference>